<dbReference type="EMBL" id="JACCCF010000001">
    <property type="protein sequence ID" value="NYE44030.1"/>
    <property type="molecule type" value="Genomic_DNA"/>
</dbReference>
<proteinExistence type="predicted"/>
<dbReference type="Proteomes" id="UP000530403">
    <property type="component" value="Unassembled WGS sequence"/>
</dbReference>
<name>A0A7Y9HGD2_9ACTN</name>
<comment type="caution">
    <text evidence="2">The sequence shown here is derived from an EMBL/GenBank/DDBJ whole genome shotgun (WGS) entry which is preliminary data.</text>
</comment>
<evidence type="ECO:0000256" key="1">
    <source>
        <dbReference type="SAM" id="MobiDB-lite"/>
    </source>
</evidence>
<evidence type="ECO:0000313" key="3">
    <source>
        <dbReference type="Proteomes" id="UP000530403"/>
    </source>
</evidence>
<protein>
    <submittedName>
        <fullName evidence="2">Uncharacterized protein</fullName>
    </submittedName>
</protein>
<accession>A0A7Y9HGD2</accession>
<evidence type="ECO:0000313" key="2">
    <source>
        <dbReference type="EMBL" id="NYE44030.1"/>
    </source>
</evidence>
<dbReference type="AlphaFoldDB" id="A0A7Y9HGD2"/>
<organism evidence="2 3">
    <name type="scientific">Streptomyces fulvorobeus</name>
    <dbReference type="NCBI Taxonomy" id="284028"/>
    <lineage>
        <taxon>Bacteria</taxon>
        <taxon>Bacillati</taxon>
        <taxon>Actinomycetota</taxon>
        <taxon>Actinomycetes</taxon>
        <taxon>Kitasatosporales</taxon>
        <taxon>Streptomycetaceae</taxon>
        <taxon>Streptomyces</taxon>
    </lineage>
</organism>
<gene>
    <name evidence="2" type="ORF">HEB29_005041</name>
</gene>
<sequence length="42" mass="4500">MLLGGRTPRRGGGPEPRATLRWPGASLTATIRVAKNRREGDA</sequence>
<reference evidence="2 3" key="1">
    <citation type="submission" date="2020-07" db="EMBL/GenBank/DDBJ databases">
        <title>Sequencing the genomes of 1000 actinobacteria strains.</title>
        <authorList>
            <person name="Klenk H.-P."/>
        </authorList>
    </citation>
    <scope>NUCLEOTIDE SEQUENCE [LARGE SCALE GENOMIC DNA]</scope>
    <source>
        <strain evidence="2 3">DSM 41455</strain>
    </source>
</reference>
<feature type="region of interest" description="Disordered" evidence="1">
    <location>
        <begin position="1"/>
        <end position="21"/>
    </location>
</feature>